<dbReference type="PROSITE" id="PS50275">
    <property type="entry name" value="SAC"/>
    <property type="match status" value="1"/>
</dbReference>
<dbReference type="GO" id="GO:0046856">
    <property type="term" value="P:phosphatidylinositol dephosphorylation"/>
    <property type="evidence" value="ECO:0007669"/>
    <property type="project" value="TreeGrafter"/>
</dbReference>
<evidence type="ECO:0000259" key="8">
    <source>
        <dbReference type="PROSITE" id="PS50275"/>
    </source>
</evidence>
<dbReference type="GO" id="GO:0004438">
    <property type="term" value="F:phosphatidylinositol-3-phosphate phosphatase activity"/>
    <property type="evidence" value="ECO:0007669"/>
    <property type="project" value="UniProtKB-EC"/>
</dbReference>
<feature type="transmembrane region" description="Helical" evidence="7">
    <location>
        <begin position="525"/>
        <end position="545"/>
    </location>
</feature>
<keyword evidence="7" id="KW-1133">Transmembrane helix</keyword>
<dbReference type="EC" id="3.1.3.64" evidence="1"/>
<comment type="catalytic activity">
    <reaction evidence="3">
        <text>a 1,2-diacyl-sn-glycero-3-phospho-(1D-myo-inositol 4-phosphate) + H2O = a 1,2-diacyl-sn-glycero-3-phospho-(1D-myo-inositol) + phosphate</text>
        <dbReference type="Rhea" id="RHEA:55652"/>
        <dbReference type="ChEBI" id="CHEBI:15377"/>
        <dbReference type="ChEBI" id="CHEBI:43474"/>
        <dbReference type="ChEBI" id="CHEBI:57880"/>
        <dbReference type="ChEBI" id="CHEBI:58178"/>
    </reaction>
    <physiologicalReaction direction="left-to-right" evidence="3">
        <dbReference type="Rhea" id="RHEA:55653"/>
    </physiologicalReaction>
</comment>
<evidence type="ECO:0000256" key="2">
    <source>
        <dbReference type="ARBA" id="ARBA00036631"/>
    </source>
</evidence>
<comment type="caution">
    <text evidence="9">The sequence shown here is derived from an EMBL/GenBank/DDBJ whole genome shotgun (WGS) entry which is preliminary data.</text>
</comment>
<evidence type="ECO:0000256" key="1">
    <source>
        <dbReference type="ARBA" id="ARBA00013038"/>
    </source>
</evidence>
<organism evidence="9 10">
    <name type="scientific">Owenia fusiformis</name>
    <name type="common">Polychaete worm</name>
    <dbReference type="NCBI Taxonomy" id="6347"/>
    <lineage>
        <taxon>Eukaryota</taxon>
        <taxon>Metazoa</taxon>
        <taxon>Spiralia</taxon>
        <taxon>Lophotrochozoa</taxon>
        <taxon>Annelida</taxon>
        <taxon>Polychaeta</taxon>
        <taxon>Sedentaria</taxon>
        <taxon>Canalipalpata</taxon>
        <taxon>Sabellida</taxon>
        <taxon>Oweniida</taxon>
        <taxon>Oweniidae</taxon>
        <taxon>Owenia</taxon>
    </lineage>
</organism>
<accession>A0A8S4NIY3</accession>
<feature type="transmembrane region" description="Helical" evidence="7">
    <location>
        <begin position="557"/>
        <end position="574"/>
    </location>
</feature>
<dbReference type="GO" id="GO:0005783">
    <property type="term" value="C:endoplasmic reticulum"/>
    <property type="evidence" value="ECO:0007669"/>
    <property type="project" value="TreeGrafter"/>
</dbReference>
<feature type="transmembrane region" description="Helical" evidence="7">
    <location>
        <begin position="57"/>
        <end position="75"/>
    </location>
</feature>
<evidence type="ECO:0000256" key="6">
    <source>
        <dbReference type="ARBA" id="ARBA00041911"/>
    </source>
</evidence>
<dbReference type="GO" id="GO:0043812">
    <property type="term" value="F:phosphatidylinositol-4-phosphate phosphatase activity"/>
    <property type="evidence" value="ECO:0007669"/>
    <property type="project" value="TreeGrafter"/>
</dbReference>
<proteinExistence type="predicted"/>
<comment type="catalytic activity">
    <reaction evidence="2">
        <text>a 1,2-diacyl-sn-glycero-3-phospho-(1D-myo-inositol-3-phosphate) + H2O = a 1,2-diacyl-sn-glycero-3-phospho-(1D-myo-inositol) + phosphate</text>
        <dbReference type="Rhea" id="RHEA:12316"/>
        <dbReference type="ChEBI" id="CHEBI:15377"/>
        <dbReference type="ChEBI" id="CHEBI:43474"/>
        <dbReference type="ChEBI" id="CHEBI:57880"/>
        <dbReference type="ChEBI" id="CHEBI:58088"/>
        <dbReference type="EC" id="3.1.3.64"/>
    </reaction>
    <physiologicalReaction direction="left-to-right" evidence="2">
        <dbReference type="Rhea" id="RHEA:12317"/>
    </physiologicalReaction>
</comment>
<evidence type="ECO:0000256" key="3">
    <source>
        <dbReference type="ARBA" id="ARBA00036807"/>
    </source>
</evidence>
<dbReference type="PANTHER" id="PTHR45662">
    <property type="entry name" value="PHOSPHATIDYLINOSITIDE PHOSPHATASE SAC1"/>
    <property type="match status" value="1"/>
</dbReference>
<dbReference type="Pfam" id="PF02383">
    <property type="entry name" value="Syja_N"/>
    <property type="match status" value="1"/>
</dbReference>
<evidence type="ECO:0000256" key="7">
    <source>
        <dbReference type="SAM" id="Phobius"/>
    </source>
</evidence>
<dbReference type="OrthoDB" id="405996at2759"/>
<protein>
    <recommendedName>
        <fullName evidence="4">Phosphatidylinositol-3-phosphatase SAC1</fullName>
        <ecNumber evidence="1">3.1.3.64</ecNumber>
    </recommendedName>
    <alternativeName>
        <fullName evidence="6">Phosphatidylinositol-4-phosphate phosphatase</fullName>
    </alternativeName>
    <alternativeName>
        <fullName evidence="5">Suppressor of actin mutations 1-like protein</fullName>
    </alternativeName>
</protein>
<name>A0A8S4NIY3_OWEFU</name>
<gene>
    <name evidence="9" type="ORF">OFUS_LOCUS7021</name>
</gene>
<evidence type="ECO:0000313" key="10">
    <source>
        <dbReference type="Proteomes" id="UP000749559"/>
    </source>
</evidence>
<evidence type="ECO:0000313" key="9">
    <source>
        <dbReference type="EMBL" id="CAH1780316.1"/>
    </source>
</evidence>
<dbReference type="Proteomes" id="UP000749559">
    <property type="component" value="Unassembled WGS sequence"/>
</dbReference>
<reference evidence="9" key="1">
    <citation type="submission" date="2022-03" db="EMBL/GenBank/DDBJ databases">
        <authorList>
            <person name="Martin C."/>
        </authorList>
    </citation>
    <scope>NUCLEOTIDE SEQUENCE</scope>
</reference>
<keyword evidence="10" id="KW-1185">Reference proteome</keyword>
<evidence type="ECO:0000256" key="5">
    <source>
        <dbReference type="ARBA" id="ARBA00041396"/>
    </source>
</evidence>
<sequence>MTQPVHETLRLYTTPEKYFIEPLDSGSNELLIIDRVSFEISLVDGLSQIPDNTASKLIYGLWGIIRLVAGPYLVVITKKTKAGEIDGQTIWRVASSEVLPFQRTMLHLSEAQIADNKAYLTMVEYMLKQESYYFSSTYDLTHSLQRLYHTSPDFVQMPLHERADPRFMWNGHMLRELSQQHELSRFCVPILHGYISINNCTIKGHSFEYILISRRCCYRAGTRYYMRGLDQEGHAANFVETEQIVQYDGYRGSFVQTRGSIPLYWHQRPNLQYKPDPQLYSSSNHMDGFSRHFDSQVVNYGKQVLINLIDHKGPEDLLEKAFAQQVTNSQNALIRYESFDFHHECRKMRWDRLSILMDRLAEEQEKFSFFMIKKDGTLLRQQEGVFRTNCIDCLDRTNVVQSLLARRSLLEQFQQLGMLSPGERVEDQVSFEKMFKNVWADNADACAKQYAGTGALKTDFTRTGKRTKYGLLQDGVNAVVRYFKNNFSDGFKQDAIDLMLGNYIVDESEGIAKPSPMRQEKDWKFYAFPVIFLIAFSMCVISILIPDEHPSEQIMYVLFWSTASIVSLGAMYLFGNEFVDRPRLAQAKPKVD</sequence>
<dbReference type="AlphaFoldDB" id="A0A8S4NIY3"/>
<evidence type="ECO:0000256" key="4">
    <source>
        <dbReference type="ARBA" id="ARBA00040795"/>
    </source>
</evidence>
<dbReference type="PANTHER" id="PTHR45662:SF2">
    <property type="entry name" value="PHOSPHATIDYLINOSITOL-3-PHOSPHATASE SAC1"/>
    <property type="match status" value="1"/>
</dbReference>
<keyword evidence="7" id="KW-0472">Membrane</keyword>
<dbReference type="InterPro" id="IPR002013">
    <property type="entry name" value="SAC_dom"/>
</dbReference>
<keyword evidence="7" id="KW-0812">Transmembrane</keyword>
<dbReference type="EMBL" id="CAIIXF020000003">
    <property type="protein sequence ID" value="CAH1780316.1"/>
    <property type="molecule type" value="Genomic_DNA"/>
</dbReference>
<feature type="domain" description="SAC" evidence="8">
    <location>
        <begin position="123"/>
        <end position="452"/>
    </location>
</feature>